<dbReference type="AlphaFoldDB" id="A0A6M6JNQ7"/>
<dbReference type="Proteomes" id="UP000505377">
    <property type="component" value="Chromosome"/>
</dbReference>
<reference evidence="3 4" key="1">
    <citation type="submission" date="2020-05" db="EMBL/GenBank/DDBJ databases">
        <authorList>
            <person name="Mo P."/>
        </authorList>
    </citation>
    <scope>NUCLEOTIDE SEQUENCE [LARGE SCALE GENOMIC DNA]</scope>
    <source>
        <strain evidence="3 4">Gen01</strain>
    </source>
</reference>
<gene>
    <name evidence="3" type="ORF">HOP40_26705</name>
</gene>
<name>A0A6M6JNQ7_9PSEU</name>
<keyword evidence="1" id="KW-0732">Signal</keyword>
<sequence length="344" mass="35053">MRHHYGTAMPEALRLTRSGRLAEAVAVLQNSGGPAGLPSALPTAVADRLRAVMGSGAPRARGGRGRPASPGAGETVRLHHTEAAGTRQFDLYVPPGHTGRPRPLLVMLHGGSQDAADFAAGTGMNALADEHGFLVAYPEQSRSANSGGYWNWFSPADQRAGSGEPSIIAGITARVLAEHGGDPARTYVAGLSAGGAMAEVMAATHPHVYAAVGVHSGLAFGCAHDAMSAFSAMRTGGASRPGADVPLIVVHGDADRLVAPVNAQRLVASRRAGTPTATRVAEPGRRPATLTVVRDPAGSVIAESWTVHGGGHAWAGGDPAGTHTDPQGPDASAAMVAFFLARGR</sequence>
<evidence type="ECO:0000313" key="3">
    <source>
        <dbReference type="EMBL" id="QJY48926.1"/>
    </source>
</evidence>
<evidence type="ECO:0000313" key="4">
    <source>
        <dbReference type="Proteomes" id="UP000505377"/>
    </source>
</evidence>
<dbReference type="RefSeq" id="WP_172163523.1">
    <property type="nucleotide sequence ID" value="NZ_CP053564.1"/>
</dbReference>
<dbReference type="InterPro" id="IPR050955">
    <property type="entry name" value="Plant_Biomass_Hydrol_Est"/>
</dbReference>
<dbReference type="PANTHER" id="PTHR43037">
    <property type="entry name" value="UNNAMED PRODUCT-RELATED"/>
    <property type="match status" value="1"/>
</dbReference>
<dbReference type="KEGG" id="pbro:HOP40_26705"/>
<dbReference type="Pfam" id="PF10503">
    <property type="entry name" value="Esterase_PHB"/>
    <property type="match status" value="1"/>
</dbReference>
<proteinExistence type="predicted"/>
<dbReference type="InterPro" id="IPR029058">
    <property type="entry name" value="AB_hydrolase_fold"/>
</dbReference>
<dbReference type="GO" id="GO:0016787">
    <property type="term" value="F:hydrolase activity"/>
    <property type="evidence" value="ECO:0007669"/>
    <property type="project" value="UniProtKB-KW"/>
</dbReference>
<dbReference type="EMBL" id="CP053564">
    <property type="protein sequence ID" value="QJY48926.1"/>
    <property type="molecule type" value="Genomic_DNA"/>
</dbReference>
<evidence type="ECO:0000256" key="1">
    <source>
        <dbReference type="ARBA" id="ARBA00022729"/>
    </source>
</evidence>
<dbReference type="Gene3D" id="3.40.50.1820">
    <property type="entry name" value="alpha/beta hydrolase"/>
    <property type="match status" value="1"/>
</dbReference>
<dbReference type="GO" id="GO:0005576">
    <property type="term" value="C:extracellular region"/>
    <property type="evidence" value="ECO:0007669"/>
    <property type="project" value="InterPro"/>
</dbReference>
<protein>
    <submittedName>
        <fullName evidence="3">PHB depolymerase family esterase</fullName>
    </submittedName>
</protein>
<dbReference type="PANTHER" id="PTHR43037:SF1">
    <property type="entry name" value="BLL1128 PROTEIN"/>
    <property type="match status" value="1"/>
</dbReference>
<keyword evidence="4" id="KW-1185">Reference proteome</keyword>
<keyword evidence="2" id="KW-0378">Hydrolase</keyword>
<organism evidence="3 4">
    <name type="scientific">Pseudonocardia broussonetiae</name>
    <dbReference type="NCBI Taxonomy" id="2736640"/>
    <lineage>
        <taxon>Bacteria</taxon>
        <taxon>Bacillati</taxon>
        <taxon>Actinomycetota</taxon>
        <taxon>Actinomycetes</taxon>
        <taxon>Pseudonocardiales</taxon>
        <taxon>Pseudonocardiaceae</taxon>
        <taxon>Pseudonocardia</taxon>
    </lineage>
</organism>
<dbReference type="InterPro" id="IPR010126">
    <property type="entry name" value="Esterase_phb"/>
</dbReference>
<dbReference type="SUPFAM" id="SSF53474">
    <property type="entry name" value="alpha/beta-Hydrolases"/>
    <property type="match status" value="1"/>
</dbReference>
<dbReference type="NCBIfam" id="TIGR01840">
    <property type="entry name" value="esterase_phb"/>
    <property type="match status" value="1"/>
</dbReference>
<accession>A0A6M6JNQ7</accession>
<evidence type="ECO:0000256" key="2">
    <source>
        <dbReference type="ARBA" id="ARBA00022801"/>
    </source>
</evidence>